<organism evidence="1 2">
    <name type="scientific">Hypoxylon rubiginosum</name>
    <dbReference type="NCBI Taxonomy" id="110542"/>
    <lineage>
        <taxon>Eukaryota</taxon>
        <taxon>Fungi</taxon>
        <taxon>Dikarya</taxon>
        <taxon>Ascomycota</taxon>
        <taxon>Pezizomycotina</taxon>
        <taxon>Sordariomycetes</taxon>
        <taxon>Xylariomycetidae</taxon>
        <taxon>Xylariales</taxon>
        <taxon>Hypoxylaceae</taxon>
        <taxon>Hypoxylon</taxon>
    </lineage>
</organism>
<keyword evidence="2" id="KW-1185">Reference proteome</keyword>
<comment type="caution">
    <text evidence="1">The sequence shown here is derived from an EMBL/GenBank/DDBJ whole genome shotgun (WGS) entry which is preliminary data.</text>
</comment>
<accession>A0ACC0D7A3</accession>
<protein>
    <submittedName>
        <fullName evidence="1">Uncharacterized protein</fullName>
    </submittedName>
</protein>
<evidence type="ECO:0000313" key="2">
    <source>
        <dbReference type="Proteomes" id="UP001497680"/>
    </source>
</evidence>
<evidence type="ECO:0000313" key="1">
    <source>
        <dbReference type="EMBL" id="KAI6088255.1"/>
    </source>
</evidence>
<reference evidence="1 2" key="1">
    <citation type="journal article" date="2022" name="New Phytol.">
        <title>Ecological generalism drives hyperdiversity of secondary metabolite gene clusters in xylarialean endophytes.</title>
        <authorList>
            <person name="Franco M.E.E."/>
            <person name="Wisecaver J.H."/>
            <person name="Arnold A.E."/>
            <person name="Ju Y.M."/>
            <person name="Slot J.C."/>
            <person name="Ahrendt S."/>
            <person name="Moore L.P."/>
            <person name="Eastman K.E."/>
            <person name="Scott K."/>
            <person name="Konkel Z."/>
            <person name="Mondo S.J."/>
            <person name="Kuo A."/>
            <person name="Hayes R.D."/>
            <person name="Haridas S."/>
            <person name="Andreopoulos B."/>
            <person name="Riley R."/>
            <person name="LaButti K."/>
            <person name="Pangilinan J."/>
            <person name="Lipzen A."/>
            <person name="Amirebrahimi M."/>
            <person name="Yan J."/>
            <person name="Adam C."/>
            <person name="Keymanesh K."/>
            <person name="Ng V."/>
            <person name="Louie K."/>
            <person name="Northen T."/>
            <person name="Drula E."/>
            <person name="Henrissat B."/>
            <person name="Hsieh H.M."/>
            <person name="Youens-Clark K."/>
            <person name="Lutzoni F."/>
            <person name="Miadlikowska J."/>
            <person name="Eastwood D.C."/>
            <person name="Hamelin R.C."/>
            <person name="Grigoriev I.V."/>
            <person name="U'Ren J.M."/>
        </authorList>
    </citation>
    <scope>NUCLEOTIDE SEQUENCE [LARGE SCALE GENOMIC DNA]</scope>
    <source>
        <strain evidence="1 2">ER1909</strain>
    </source>
</reference>
<proteinExistence type="predicted"/>
<gene>
    <name evidence="1" type="ORF">F4821DRAFT_92133</name>
</gene>
<dbReference type="Proteomes" id="UP001497680">
    <property type="component" value="Unassembled WGS sequence"/>
</dbReference>
<sequence length="676" mass="74935">MVYCGKPSKGCQMCRTRRIKCDETKPTCNQCAKSRRQCPGYKDEFDLVFRNETQATERRARRASKKALTQKTTTEKSDSSSPELEVSPTFSDDIKSPLEQAVVSSLNVPVEHQATCHFIANFILLPSEGDRGFMDFIIPLLKQDSSGHLQHAFNACSIAYLNNRGGMGGRFSDKALHEYTKALNGTNAALRSTDSQLSDSTLAAVLLLGLFESITAKQIGMLNWGSHTEGAIQLVKARGKKQLKTKIGIQLFVAVRTQMIIHSLTSGTAPIMGAEWWIDDAARDSTAAKCHRLMIKTGELRAEVTRLMNSFARTPSNIEIMLDMIRKVQTVDQEVVAWMRNVPEEWRFVTVAWEDHVPGGDYARAEVFPGRIDLYRDFYIASVWNTARTARLIHASLVVRCAAWVCSPVDYRTTPEYATAARTCVDTITDVIASVPFHLGWHLGKRHILQKAQLDGNFACGDEAHVKSLAGYFLTWPLICLNSQDYTTDAQRAWIHGRLAYIGNELGVKYAHILRQLQIRIPSMLIRRDGLMAKPYGAAHDYLRLVSHARRQQQELAMAQVQAQAKAQAQAHSYAQAQEQGRGQTQAHEQAQAFAPPVPPTMAAGYAQVVVSPTMSSSSGDSSDGASDGGIDPLQHAAALQRERFERNRAELLAKAAGGKNAGEGQFWVAQRWLTV</sequence>
<dbReference type="EMBL" id="MU394302">
    <property type="protein sequence ID" value="KAI6088255.1"/>
    <property type="molecule type" value="Genomic_DNA"/>
</dbReference>
<name>A0ACC0D7A3_9PEZI</name>